<dbReference type="Pfam" id="PF13585">
    <property type="entry name" value="CHU_C"/>
    <property type="match status" value="1"/>
</dbReference>
<sequence>MKKLVLFSLCYLSVASSFAQLVFKFANANANKGDIVTVNVSVDNFLKVSATEYSMSYDSAVLEFVDLVNRHIDYVDANFGDHKTGPFVFKNGQIGCSWNRSSGDSLNLPNGTVLFGLRFKLIGKECDSSFVNLSNTPKTIDIIENDGKNIPTTSIAGKVKINGASCTSAPKTDVSLIASEECIPKNTVGCLKVSVRNFVKIESMQGTLKWDKTIARYSGIQALNLQGLGTGTFSLSADSTELGWLWDSGTGLAVTVPDDQVIFEICFTPIGTVGSFTNVSFVDVPGRPISIEDANGVLKHVVDNGKVTVCETKTTLKLYTRDTSAIENSEFCVPIYVDDFTCIESFQYAVKFDSTKLRFKRIDNIILKNLLTSLVIKTNDTINILWDNGTFGPQTLGKGTPMFDICFDVIVPCTSTTKLNMLPLMGNLEFTSDCVDPEPQIIIGDGLITVKCKPADTPMAIVILGKTDISCFGVCDGTASANVTGGSKSYKYAWIDQINGNGTTVVSTVKDPTNLCAGKYRLKVTDMVSNTMVTSSEVTIVDATPITIQATVTHETDPPKNNGVINITPSGGMPSYTFKWFRVGNNTVLMTTEDLGPRACGNYAVSVTDSKGCVNVDTFRINCPVSKLIAKIVKIDSSKCFGDCLGKLRVDTEGGAIPYKYKWSVPNETSITIDSLCAGTYSVTVTDANDSVSVATFILTEPTKISISVTSITPDCGTGNGGAAVSVTNGTPSYTYAWKNSSNVTVSTAIPLVNVPKGTYVLCVTDANKCVQCTEIIIPMCTDTSKITVNVTVDKNISCSGICDGKLIASVIGGTQPFIYKWSHNANLNSNIADQLCSGIYTVTVTDAGGKTNTGRATITATNAIQITVKRLSCATKRTAADGKYEAIVSGGTKPYQYEWCNGATTASVSDLVSGGCSVKVTDANGCSDTETFTVCDDEVPPADCFSGRLAISPNGDNYNENFVISCIEKYNNTLNIYDRWGKLVYAAVDYLNTWNGVNAAGEPLNEGTYMWVLVIKEAGKNDVYYKGTVTIVR</sequence>
<proteinExistence type="predicted"/>
<dbReference type="NCBIfam" id="TIGR04131">
    <property type="entry name" value="Bac_Flav_CTERM"/>
    <property type="match status" value="1"/>
</dbReference>
<gene>
    <name evidence="3" type="ORF">IPO85_05045</name>
</gene>
<dbReference type="Gene3D" id="2.60.40.680">
    <property type="match status" value="3"/>
</dbReference>
<feature type="signal peptide" evidence="1">
    <location>
        <begin position="1"/>
        <end position="19"/>
    </location>
</feature>
<dbReference type="InterPro" id="IPR002102">
    <property type="entry name" value="Cohesin_dom"/>
</dbReference>
<protein>
    <submittedName>
        <fullName evidence="3">Gliding motility-associated C-terminal domain-containing protein</fullName>
    </submittedName>
</protein>
<reference evidence="3 4" key="1">
    <citation type="submission" date="2020-10" db="EMBL/GenBank/DDBJ databases">
        <title>Connecting structure to function with the recovery of over 1000 high-quality activated sludge metagenome-assembled genomes encoding full-length rRNA genes using long-read sequencing.</title>
        <authorList>
            <person name="Singleton C.M."/>
            <person name="Petriglieri F."/>
            <person name="Kristensen J.M."/>
            <person name="Kirkegaard R.H."/>
            <person name="Michaelsen T.Y."/>
            <person name="Andersen M.H."/>
            <person name="Karst S.M."/>
            <person name="Dueholm M.S."/>
            <person name="Nielsen P.H."/>
            <person name="Albertsen M."/>
        </authorList>
    </citation>
    <scope>NUCLEOTIDE SEQUENCE [LARGE SCALE GENOMIC DNA]</scope>
    <source>
        <strain evidence="3">Ribe_18-Q3-R11-54_BAT3C.373</strain>
    </source>
</reference>
<dbReference type="Proteomes" id="UP000808349">
    <property type="component" value="Unassembled WGS sequence"/>
</dbReference>
<accession>A0A9D7XCK9</accession>
<dbReference type="Pfam" id="PF00963">
    <property type="entry name" value="Cohesin"/>
    <property type="match status" value="1"/>
</dbReference>
<organism evidence="3 4">
    <name type="scientific">Candidatus Defluviibacterium haderslevense</name>
    <dbReference type="NCBI Taxonomy" id="2981993"/>
    <lineage>
        <taxon>Bacteria</taxon>
        <taxon>Pseudomonadati</taxon>
        <taxon>Bacteroidota</taxon>
        <taxon>Saprospiria</taxon>
        <taxon>Saprospirales</taxon>
        <taxon>Saprospiraceae</taxon>
        <taxon>Candidatus Defluviibacterium</taxon>
    </lineage>
</organism>
<dbReference type="GO" id="GO:0000272">
    <property type="term" value="P:polysaccharide catabolic process"/>
    <property type="evidence" value="ECO:0007669"/>
    <property type="project" value="InterPro"/>
</dbReference>
<dbReference type="SUPFAM" id="SSF49384">
    <property type="entry name" value="Carbohydrate-binding domain"/>
    <property type="match status" value="3"/>
</dbReference>
<evidence type="ECO:0000313" key="3">
    <source>
        <dbReference type="EMBL" id="MBK9716874.1"/>
    </source>
</evidence>
<feature type="chain" id="PRO_5039681982" evidence="1">
    <location>
        <begin position="20"/>
        <end position="1034"/>
    </location>
</feature>
<dbReference type="Pfam" id="PF13573">
    <property type="entry name" value="SprB"/>
    <property type="match status" value="2"/>
</dbReference>
<comment type="caution">
    <text evidence="3">The sequence shown here is derived from an EMBL/GenBank/DDBJ whole genome shotgun (WGS) entry which is preliminary data.</text>
</comment>
<dbReference type="InterPro" id="IPR026341">
    <property type="entry name" value="T9SS_type_B"/>
</dbReference>
<dbReference type="CDD" id="cd08547">
    <property type="entry name" value="Type_II_cohesin"/>
    <property type="match status" value="1"/>
</dbReference>
<name>A0A9D7XCK9_9BACT</name>
<dbReference type="GO" id="GO:0030246">
    <property type="term" value="F:carbohydrate binding"/>
    <property type="evidence" value="ECO:0007669"/>
    <property type="project" value="InterPro"/>
</dbReference>
<evidence type="ECO:0000256" key="1">
    <source>
        <dbReference type="SAM" id="SignalP"/>
    </source>
</evidence>
<dbReference type="AlphaFoldDB" id="A0A9D7XCK9"/>
<dbReference type="InterPro" id="IPR008965">
    <property type="entry name" value="CBM2/CBM3_carb-bd_dom_sf"/>
</dbReference>
<keyword evidence="1" id="KW-0732">Signal</keyword>
<dbReference type="Gene3D" id="2.60.40.740">
    <property type="match status" value="2"/>
</dbReference>
<dbReference type="InterPro" id="IPR025667">
    <property type="entry name" value="SprB_repeat"/>
</dbReference>
<evidence type="ECO:0000313" key="4">
    <source>
        <dbReference type="Proteomes" id="UP000808349"/>
    </source>
</evidence>
<feature type="domain" description="Cohesin" evidence="2">
    <location>
        <begin position="24"/>
        <end position="160"/>
    </location>
</feature>
<evidence type="ECO:0000259" key="2">
    <source>
        <dbReference type="Pfam" id="PF00963"/>
    </source>
</evidence>
<dbReference type="EMBL" id="JADKFW010000004">
    <property type="protein sequence ID" value="MBK9716874.1"/>
    <property type="molecule type" value="Genomic_DNA"/>
</dbReference>